<accession>A0A023B6I2</accession>
<proteinExistence type="predicted"/>
<dbReference type="EMBL" id="AFNH02000594">
    <property type="protein sequence ID" value="EZG66553.1"/>
    <property type="molecule type" value="Genomic_DNA"/>
</dbReference>
<name>A0A023B6I2_GRENI</name>
<dbReference type="Proteomes" id="UP000019763">
    <property type="component" value="Unassembled WGS sequence"/>
</dbReference>
<dbReference type="VEuPathDB" id="CryptoDB:GNI_079430"/>
<dbReference type="RefSeq" id="XP_011130606.1">
    <property type="nucleotide sequence ID" value="XM_011132304.1"/>
</dbReference>
<keyword evidence="2" id="KW-1185">Reference proteome</keyword>
<gene>
    <name evidence="1" type="ORF">GNI_079430</name>
</gene>
<evidence type="ECO:0000313" key="1">
    <source>
        <dbReference type="EMBL" id="EZG66553.1"/>
    </source>
</evidence>
<comment type="caution">
    <text evidence="1">The sequence shown here is derived from an EMBL/GenBank/DDBJ whole genome shotgun (WGS) entry which is preliminary data.</text>
</comment>
<dbReference type="GeneID" id="22912893"/>
<sequence length="445" mass="48299">MSLDDFCVAVHRTICEEVSSISLDEHVEAAGPNQVGGADPPGGADKCLFIWRLCAVNMLKLRLNQLLSSECLKMPSTRPPSTEGTPIILLQDADGPEGAYRAGKAATLESSLSCIHLDRLEGAAGPNIHEHVVTPAALLQMVRIANTHLGVALSHFDAVSLPKGSIHQVLLVLELHRLRGNVVAVANFLAGCVPHLFSHPSIVRPHDIQDSLKDMWPTCWPTPGPAGGPKTVGECTSFIWGVIADIPHGSLVALNVLHQKYGRSDVWFAKMYDAIESIAGTRLRVPFTPESGATALRRAWVDAKIAACRKRLLRVAETTSVPGPWDLNLPSTAPARFATPSDENSRMRTRVHTHDPAAREAVTVFVDSPHIHAGKCNACGESLHLEGAYTAKHLGDLRWLELKRSLAALEIDSNGTTWHRDCHTLEVNWVSHCRNSPHSHNSADS</sequence>
<protein>
    <submittedName>
        <fullName evidence="1">Uncharacterized protein</fullName>
    </submittedName>
</protein>
<dbReference type="AlphaFoldDB" id="A0A023B6I2"/>
<organism evidence="1 2">
    <name type="scientific">Gregarina niphandrodes</name>
    <name type="common">Septate eugregarine</name>
    <dbReference type="NCBI Taxonomy" id="110365"/>
    <lineage>
        <taxon>Eukaryota</taxon>
        <taxon>Sar</taxon>
        <taxon>Alveolata</taxon>
        <taxon>Apicomplexa</taxon>
        <taxon>Conoidasida</taxon>
        <taxon>Gregarinasina</taxon>
        <taxon>Eugregarinorida</taxon>
        <taxon>Gregarinidae</taxon>
        <taxon>Gregarina</taxon>
    </lineage>
</organism>
<reference evidence="1" key="1">
    <citation type="submission" date="2013-12" db="EMBL/GenBank/DDBJ databases">
        <authorList>
            <person name="Omoto C.K."/>
            <person name="Sibley D."/>
            <person name="Venepally P."/>
            <person name="Hadjithomas M."/>
            <person name="Karamycheva S."/>
            <person name="Brunk B."/>
            <person name="Roos D."/>
            <person name="Caler E."/>
            <person name="Lorenzi H."/>
        </authorList>
    </citation>
    <scope>NUCLEOTIDE SEQUENCE</scope>
</reference>
<evidence type="ECO:0000313" key="2">
    <source>
        <dbReference type="Proteomes" id="UP000019763"/>
    </source>
</evidence>